<keyword evidence="1" id="KW-0808">Transferase</keyword>
<dbReference type="AlphaFoldDB" id="A0A5C6G6K9"/>
<dbReference type="Proteomes" id="UP000317257">
    <property type="component" value="Unassembled WGS sequence"/>
</dbReference>
<sequence length="259" mass="30397">MITGDLESDDSHNARLLKKARTQYNVHLEPTQVQHKEVLNKRRSLTKRLGGIAYYEDSFTKLLVFNQTRYQRVLHLDSDATVAQLMDELFLLPPCPVAMPRAYWLYPEDPKLASPVILLQPTAVEFDRILAEIERAGNDDYDMEVVNTLYKDQGMVLPHRPYLMLTAEFRHDPDDHRKYLGTDRETWDPVAAFNEVKYIHFSDAPLPKPWHHISDESHQEWQPKCHVHDGVERCSERDIWNGIYTDFRNRRKHVCGFTV</sequence>
<organism evidence="1 2">
    <name type="scientific">Metarhizium rileyi (strain RCEF 4871)</name>
    <name type="common">Nomuraea rileyi</name>
    <dbReference type="NCBI Taxonomy" id="1649241"/>
    <lineage>
        <taxon>Eukaryota</taxon>
        <taxon>Fungi</taxon>
        <taxon>Dikarya</taxon>
        <taxon>Ascomycota</taxon>
        <taxon>Pezizomycotina</taxon>
        <taxon>Sordariomycetes</taxon>
        <taxon>Hypocreomycetidae</taxon>
        <taxon>Hypocreales</taxon>
        <taxon>Clavicipitaceae</taxon>
        <taxon>Metarhizium</taxon>
    </lineage>
</organism>
<proteinExistence type="predicted"/>
<dbReference type="InterPro" id="IPR029044">
    <property type="entry name" value="Nucleotide-diphossugar_trans"/>
</dbReference>
<reference evidence="2" key="1">
    <citation type="submission" date="2018-12" db="EMBL/GenBank/DDBJ databases">
        <title>The complete genome of Metarhizium rileyi, a key fungal pathogen of Lepidoptera.</title>
        <authorList>
            <person name="Binneck E."/>
            <person name="Lastra C.C.L."/>
            <person name="Sosa-Gomez D.R."/>
        </authorList>
    </citation>
    <scope>NUCLEOTIDE SEQUENCE [LARGE SCALE GENOMIC DNA]</scope>
    <source>
        <strain evidence="2">Cep018-CH2</strain>
    </source>
</reference>
<keyword evidence="1" id="KW-0328">Glycosyltransferase</keyword>
<dbReference type="PANTHER" id="PTHR11183">
    <property type="entry name" value="GLYCOGENIN SUBFAMILY MEMBER"/>
    <property type="match status" value="1"/>
</dbReference>
<protein>
    <submittedName>
        <fullName evidence="1">N-acetylglucosaminyltransferase</fullName>
    </submittedName>
</protein>
<gene>
    <name evidence="1" type="primary">GNT1_1</name>
    <name evidence="1" type="ORF">ED733_004133</name>
</gene>
<dbReference type="InterPro" id="IPR050587">
    <property type="entry name" value="GNT1/Glycosyltrans_8"/>
</dbReference>
<name>A0A5C6G6K9_METRR</name>
<dbReference type="SUPFAM" id="SSF53448">
    <property type="entry name" value="Nucleotide-diphospho-sugar transferases"/>
    <property type="match status" value="1"/>
</dbReference>
<evidence type="ECO:0000313" key="2">
    <source>
        <dbReference type="Proteomes" id="UP000317257"/>
    </source>
</evidence>
<dbReference type="GO" id="GO:0016757">
    <property type="term" value="F:glycosyltransferase activity"/>
    <property type="evidence" value="ECO:0007669"/>
    <property type="project" value="UniProtKB-KW"/>
</dbReference>
<accession>A0A5C6G6K9</accession>
<dbReference type="EMBL" id="SBHS01000032">
    <property type="protein sequence ID" value="TWU72168.1"/>
    <property type="molecule type" value="Genomic_DNA"/>
</dbReference>
<evidence type="ECO:0000313" key="1">
    <source>
        <dbReference type="EMBL" id="TWU72168.1"/>
    </source>
</evidence>
<dbReference type="Gene3D" id="3.90.550.10">
    <property type="entry name" value="Spore Coat Polysaccharide Biosynthesis Protein SpsA, Chain A"/>
    <property type="match status" value="1"/>
</dbReference>
<comment type="caution">
    <text evidence="1">The sequence shown here is derived from an EMBL/GenBank/DDBJ whole genome shotgun (WGS) entry which is preliminary data.</text>
</comment>